<dbReference type="Proteomes" id="UP000681075">
    <property type="component" value="Unassembled WGS sequence"/>
</dbReference>
<sequence length="290" mass="30510">MGGSPEKGNGMHQEWTQDRDGTAQAIAERFVRARQDATSLSAYPGPMPPDLATAYQVQDHAIALVSDKLVGWKVGLIAPGLREQYGIDRLAGPIFARNLRKAPDGDVIDVPLFKGGFAAVEAEFVYRLGEDAPEGKEEWSDDEALALVDSLHVGIELAGSPFAEINDHGPAVTASDFGNNAGMLLGPSIASWRARGDNTLRAETYVDEKLVGSGTGANIPGGPVAALRFLLTHCAKRNRPLKAGDLVTTGAATGIHEIRAGQTARVEFGSDGTIKCRAVDARKTAGVAAA</sequence>
<feature type="domain" description="Fumarylacetoacetase-like C-terminal" evidence="2">
    <location>
        <begin position="104"/>
        <end position="276"/>
    </location>
</feature>
<dbReference type="PANTHER" id="PTHR30143">
    <property type="entry name" value="ACID HYDRATASE"/>
    <property type="match status" value="1"/>
</dbReference>
<dbReference type="GO" id="GO:0008684">
    <property type="term" value="F:2-oxopent-4-enoate hydratase activity"/>
    <property type="evidence" value="ECO:0007669"/>
    <property type="project" value="TreeGrafter"/>
</dbReference>
<evidence type="ECO:0000313" key="3">
    <source>
        <dbReference type="EMBL" id="GIL39067.1"/>
    </source>
</evidence>
<evidence type="ECO:0000256" key="1">
    <source>
        <dbReference type="ARBA" id="ARBA00023239"/>
    </source>
</evidence>
<accession>A0A8S8XCQ7</accession>
<protein>
    <submittedName>
        <fullName evidence="3">2-keto-4-pentenoate hydratase</fullName>
    </submittedName>
</protein>
<evidence type="ECO:0000313" key="4">
    <source>
        <dbReference type="Proteomes" id="UP000681075"/>
    </source>
</evidence>
<comment type="caution">
    <text evidence="3">The sequence shown here is derived from an EMBL/GenBank/DDBJ whole genome shotgun (WGS) entry which is preliminary data.</text>
</comment>
<keyword evidence="1" id="KW-0456">Lyase</keyword>
<dbReference type="InterPro" id="IPR036663">
    <property type="entry name" value="Fumarylacetoacetase_C_sf"/>
</dbReference>
<gene>
    <name evidence="3" type="primary">mhpD_1</name>
    <name evidence="3" type="ORF">TMPK1_13040</name>
</gene>
<dbReference type="Gene3D" id="3.90.850.10">
    <property type="entry name" value="Fumarylacetoacetase-like, C-terminal domain"/>
    <property type="match status" value="1"/>
</dbReference>
<dbReference type="AlphaFoldDB" id="A0A8S8XCQ7"/>
<name>A0A8S8XCQ7_9PROT</name>
<dbReference type="Pfam" id="PF01557">
    <property type="entry name" value="FAA_hydrolase"/>
    <property type="match status" value="1"/>
</dbReference>
<proteinExistence type="predicted"/>
<dbReference type="SUPFAM" id="SSF56529">
    <property type="entry name" value="FAH"/>
    <property type="match status" value="1"/>
</dbReference>
<dbReference type="InterPro" id="IPR011234">
    <property type="entry name" value="Fumarylacetoacetase-like_C"/>
</dbReference>
<dbReference type="InterPro" id="IPR050772">
    <property type="entry name" value="Hydratase-Decarb/MhpD_sf"/>
</dbReference>
<reference evidence="3" key="1">
    <citation type="submission" date="2021-02" db="EMBL/GenBank/DDBJ databases">
        <title>Genome sequence of Rhodospirillales sp. strain TMPK1 isolated from soil.</title>
        <authorList>
            <person name="Nakai R."/>
            <person name="Kusada H."/>
            <person name="Tamaki H."/>
        </authorList>
    </citation>
    <scope>NUCLEOTIDE SEQUENCE</scope>
    <source>
        <strain evidence="3">TMPK1</strain>
    </source>
</reference>
<dbReference type="PANTHER" id="PTHR30143:SF0">
    <property type="entry name" value="2-KETO-4-PENTENOATE HYDRATASE"/>
    <property type="match status" value="1"/>
</dbReference>
<keyword evidence="4" id="KW-1185">Reference proteome</keyword>
<dbReference type="GO" id="GO:0005737">
    <property type="term" value="C:cytoplasm"/>
    <property type="evidence" value="ECO:0007669"/>
    <property type="project" value="TreeGrafter"/>
</dbReference>
<evidence type="ECO:0000259" key="2">
    <source>
        <dbReference type="Pfam" id="PF01557"/>
    </source>
</evidence>
<dbReference type="EMBL" id="BOPV01000001">
    <property type="protein sequence ID" value="GIL39067.1"/>
    <property type="molecule type" value="Genomic_DNA"/>
</dbReference>
<organism evidence="3 4">
    <name type="scientific">Roseiterribacter gracilis</name>
    <dbReference type="NCBI Taxonomy" id="2812848"/>
    <lineage>
        <taxon>Bacteria</taxon>
        <taxon>Pseudomonadati</taxon>
        <taxon>Pseudomonadota</taxon>
        <taxon>Alphaproteobacteria</taxon>
        <taxon>Rhodospirillales</taxon>
        <taxon>Roseiterribacteraceae</taxon>
        <taxon>Roseiterribacter</taxon>
    </lineage>
</organism>